<dbReference type="AlphaFoldDB" id="A0A220U8C6"/>
<feature type="transmembrane region" description="Helical" evidence="1">
    <location>
        <begin position="66"/>
        <end position="89"/>
    </location>
</feature>
<evidence type="ECO:0000256" key="1">
    <source>
        <dbReference type="SAM" id="Phobius"/>
    </source>
</evidence>
<sequence length="113" mass="12879">MNIDVDSLMTLLILWGTPTFMVVRTYLKMDSDDRNSAKKDFKSLHFIFTIGFLVIGYFFASFGNLLALTIIKFLGIGLVIIGGIVSTIYKRRENKKRSLLIPVFITIAIYCLF</sequence>
<dbReference type="EMBL" id="CP022315">
    <property type="protein sequence ID" value="ASK63993.1"/>
    <property type="molecule type" value="Genomic_DNA"/>
</dbReference>
<reference evidence="2 3" key="1">
    <citation type="submission" date="2017-07" db="EMBL/GenBank/DDBJ databases">
        <title>Virgibacillus sp. LM2416.</title>
        <authorList>
            <person name="Tak E.J."/>
            <person name="Bae J.-W."/>
        </authorList>
    </citation>
    <scope>NUCLEOTIDE SEQUENCE [LARGE SCALE GENOMIC DNA]</scope>
    <source>
        <strain evidence="2 3">LM2416</strain>
    </source>
</reference>
<dbReference type="RefSeq" id="WP_089063251.1">
    <property type="nucleotide sequence ID" value="NZ_CP022315.1"/>
</dbReference>
<evidence type="ECO:0000313" key="2">
    <source>
        <dbReference type="EMBL" id="ASK63993.1"/>
    </source>
</evidence>
<name>A0A220U8C6_9BACI</name>
<keyword evidence="1" id="KW-1133">Transmembrane helix</keyword>
<keyword evidence="1" id="KW-0812">Transmembrane</keyword>
<dbReference type="KEGG" id="vil:CFK37_18440"/>
<proteinExistence type="predicted"/>
<keyword evidence="3" id="KW-1185">Reference proteome</keyword>
<organism evidence="2 3">
    <name type="scientific">Virgibacillus phasianinus</name>
    <dbReference type="NCBI Taxonomy" id="2017483"/>
    <lineage>
        <taxon>Bacteria</taxon>
        <taxon>Bacillati</taxon>
        <taxon>Bacillota</taxon>
        <taxon>Bacilli</taxon>
        <taxon>Bacillales</taxon>
        <taxon>Bacillaceae</taxon>
        <taxon>Virgibacillus</taxon>
    </lineage>
</organism>
<gene>
    <name evidence="2" type="ORF">CFK37_18440</name>
</gene>
<dbReference type="OrthoDB" id="2881422at2"/>
<dbReference type="Proteomes" id="UP000198312">
    <property type="component" value="Chromosome"/>
</dbReference>
<keyword evidence="1" id="KW-0472">Membrane</keyword>
<protein>
    <submittedName>
        <fullName evidence="2">Uncharacterized protein</fullName>
    </submittedName>
</protein>
<evidence type="ECO:0000313" key="3">
    <source>
        <dbReference type="Proteomes" id="UP000198312"/>
    </source>
</evidence>
<feature type="transmembrane region" description="Helical" evidence="1">
    <location>
        <begin position="6"/>
        <end position="23"/>
    </location>
</feature>
<accession>A0A220U8C6</accession>
<feature type="transmembrane region" description="Helical" evidence="1">
    <location>
        <begin position="44"/>
        <end position="60"/>
    </location>
</feature>